<dbReference type="RefSeq" id="WP_189345453.1">
    <property type="nucleotide sequence ID" value="NZ_BMYT01000002.1"/>
</dbReference>
<sequence length="103" mass="11151">MKTTFTTKVIIATASSFVLMGSAHGFQAKQSEAAKVNTLKTQQVTVSAKRMSPEEKLAFDLQSTGMQTVIISAKRLTAEQKLAMDAQDRAWQTASKSKANLKG</sequence>
<dbReference type="EMBL" id="BMYT01000002">
    <property type="protein sequence ID" value="GGX09983.1"/>
    <property type="molecule type" value="Genomic_DNA"/>
</dbReference>
<dbReference type="Proteomes" id="UP000620127">
    <property type="component" value="Unassembled WGS sequence"/>
</dbReference>
<comment type="caution">
    <text evidence="2">The sequence shown here is derived from an EMBL/GenBank/DDBJ whole genome shotgun (WGS) entry which is preliminary data.</text>
</comment>
<evidence type="ECO:0000313" key="3">
    <source>
        <dbReference type="Proteomes" id="UP000620127"/>
    </source>
</evidence>
<protein>
    <submittedName>
        <fullName evidence="2">Uncharacterized protein</fullName>
    </submittedName>
</protein>
<evidence type="ECO:0000256" key="1">
    <source>
        <dbReference type="SAM" id="SignalP"/>
    </source>
</evidence>
<organism evidence="2 3">
    <name type="scientific">Undibacterium macrobrachii</name>
    <dbReference type="NCBI Taxonomy" id="1119058"/>
    <lineage>
        <taxon>Bacteria</taxon>
        <taxon>Pseudomonadati</taxon>
        <taxon>Pseudomonadota</taxon>
        <taxon>Betaproteobacteria</taxon>
        <taxon>Burkholderiales</taxon>
        <taxon>Oxalobacteraceae</taxon>
        <taxon>Undibacterium</taxon>
    </lineage>
</organism>
<evidence type="ECO:0000313" key="2">
    <source>
        <dbReference type="EMBL" id="GGX09983.1"/>
    </source>
</evidence>
<gene>
    <name evidence="2" type="ORF">GCM10011282_15310</name>
</gene>
<keyword evidence="3" id="KW-1185">Reference proteome</keyword>
<proteinExistence type="predicted"/>
<name>A0ABQ2XCH5_9BURK</name>
<accession>A0ABQ2XCH5</accession>
<reference evidence="3" key="1">
    <citation type="journal article" date="2019" name="Int. J. Syst. Evol. Microbiol.">
        <title>The Global Catalogue of Microorganisms (GCM) 10K type strain sequencing project: providing services to taxonomists for standard genome sequencing and annotation.</title>
        <authorList>
            <consortium name="The Broad Institute Genomics Platform"/>
            <consortium name="The Broad Institute Genome Sequencing Center for Infectious Disease"/>
            <person name="Wu L."/>
            <person name="Ma J."/>
        </authorList>
    </citation>
    <scope>NUCLEOTIDE SEQUENCE [LARGE SCALE GENOMIC DNA]</scope>
    <source>
        <strain evidence="3">KCTC 23916</strain>
    </source>
</reference>
<feature type="chain" id="PRO_5046579425" evidence="1">
    <location>
        <begin position="26"/>
        <end position="103"/>
    </location>
</feature>
<feature type="signal peptide" evidence="1">
    <location>
        <begin position="1"/>
        <end position="25"/>
    </location>
</feature>
<keyword evidence="1" id="KW-0732">Signal</keyword>